<comment type="similarity">
    <text evidence="5">Belongs to the D-isomer specific 2-hydroxyacid dehydrogenase family. PdxB subfamily.</text>
</comment>
<comment type="caution">
    <text evidence="5">Lacks conserved residue(s) required for the propagation of feature annotation.</text>
</comment>
<keyword evidence="4 5" id="KW-0664">Pyridoxine biosynthesis</keyword>
<dbReference type="GO" id="GO:0036001">
    <property type="term" value="P:'de novo' pyridoxal 5'-phosphate biosynthetic process"/>
    <property type="evidence" value="ECO:0007669"/>
    <property type="project" value="TreeGrafter"/>
</dbReference>
<dbReference type="UniPathway" id="UPA00244">
    <property type="reaction ID" value="UER00310"/>
</dbReference>
<feature type="binding site" evidence="5">
    <location>
        <position position="252"/>
    </location>
    <ligand>
        <name>NAD(+)</name>
        <dbReference type="ChEBI" id="CHEBI:57540"/>
    </ligand>
</feature>
<evidence type="ECO:0000313" key="8">
    <source>
        <dbReference type="EMBL" id="ALP39615.1"/>
    </source>
</evidence>
<dbReference type="Gene3D" id="3.40.50.720">
    <property type="entry name" value="NAD(P)-binding Rossmann-like Domain"/>
    <property type="match status" value="2"/>
</dbReference>
<comment type="catalytic activity">
    <reaction evidence="5">
        <text>4-phospho-D-erythronate + NAD(+) = (R)-3-hydroxy-2-oxo-4-phosphooxybutanoate + NADH + H(+)</text>
        <dbReference type="Rhea" id="RHEA:18829"/>
        <dbReference type="ChEBI" id="CHEBI:15378"/>
        <dbReference type="ChEBI" id="CHEBI:57540"/>
        <dbReference type="ChEBI" id="CHEBI:57945"/>
        <dbReference type="ChEBI" id="CHEBI:58538"/>
        <dbReference type="ChEBI" id="CHEBI:58766"/>
        <dbReference type="EC" id="1.1.1.290"/>
    </reaction>
</comment>
<evidence type="ECO:0000313" key="9">
    <source>
        <dbReference type="Proteomes" id="UP000058114"/>
    </source>
</evidence>
<dbReference type="InterPro" id="IPR036291">
    <property type="entry name" value="NAD(P)-bd_dom_sf"/>
</dbReference>
<dbReference type="PATRIC" id="fig|652.5.peg.2525"/>
<dbReference type="InterPro" id="IPR020921">
    <property type="entry name" value="Erythronate-4-P_DHase"/>
</dbReference>
<keyword evidence="2 5" id="KW-0560">Oxidoreductase</keyword>
<dbReference type="KEGG" id="asr:WL1483_196"/>
<feature type="binding site" evidence="5">
    <location>
        <begin position="226"/>
        <end position="228"/>
    </location>
    <ligand>
        <name>NAD(+)</name>
        <dbReference type="ChEBI" id="CHEBI:57540"/>
    </ligand>
</feature>
<dbReference type="InterPro" id="IPR038251">
    <property type="entry name" value="PdxB_dimer_sf"/>
</dbReference>
<evidence type="ECO:0000256" key="5">
    <source>
        <dbReference type="HAMAP-Rule" id="MF_01825"/>
    </source>
</evidence>
<protein>
    <recommendedName>
        <fullName evidence="5">Erythronate-4-phosphate dehydrogenase</fullName>
        <ecNumber evidence="5">1.1.1.290</ecNumber>
    </recommendedName>
</protein>
<sequence>MRPLPFLYHSAGRRAAEVPVLKIVADENMPHVEALFGELGEVTLLPGREMLPAQLCDADVLLVRSVTRVNEALLAKASRLQFVGTATIGTDHVDQGLLRERGIAFSSAPGCNRISVGDYVLSALLVLAERHGLSLCAMSLAVVGAGNTGSAVATRAEALGMRVLRCDPPRARLEGTAGFVTLEEALAADVVSFHVPLTRDGEEATHHLLDASRIAALRPGQFLINASRGEVWDNRALLARQRGAEPLHLVMDVWEHEPHLLHELVPLVEIATPHIAGYSLEGKARGTWMLYQALCERLGRSARQDLSALLPSPEVIRMQLGQAPDQALIGRLVHLVYDVRRDDARFRRELAIPGSFDRQRKHYPERRELSSLHLCGTTTPCLAKLGFTLS</sequence>
<dbReference type="GO" id="GO:0051287">
    <property type="term" value="F:NAD binding"/>
    <property type="evidence" value="ECO:0007669"/>
    <property type="project" value="InterPro"/>
</dbReference>
<evidence type="ECO:0000256" key="3">
    <source>
        <dbReference type="ARBA" id="ARBA00023027"/>
    </source>
</evidence>
<dbReference type="PANTHER" id="PTHR42938">
    <property type="entry name" value="FORMATE DEHYDROGENASE 1"/>
    <property type="match status" value="1"/>
</dbReference>
<dbReference type="GO" id="GO:0008615">
    <property type="term" value="P:pyridoxine biosynthetic process"/>
    <property type="evidence" value="ECO:0007669"/>
    <property type="project" value="UniProtKB-UniRule"/>
</dbReference>
<dbReference type="EMBL" id="CP013067">
    <property type="protein sequence ID" value="ALP39615.1"/>
    <property type="molecule type" value="Genomic_DNA"/>
</dbReference>
<feature type="binding site" evidence="5">
    <location>
        <position position="87"/>
    </location>
    <ligand>
        <name>substrate</name>
    </ligand>
</feature>
<reference evidence="9" key="1">
    <citation type="submission" date="2015-10" db="EMBL/GenBank/DDBJ databases">
        <title>Complete Genome Sequence of Aeromonas schubertii strain WL1483.</title>
        <authorList>
            <person name="Liu L."/>
        </authorList>
    </citation>
    <scope>NUCLEOTIDE SEQUENCE [LARGE SCALE GENOMIC DNA]</scope>
    <source>
        <strain evidence="9">WL1483</strain>
    </source>
</reference>
<keyword evidence="3 5" id="KW-0520">NAD</keyword>
<dbReference type="CDD" id="cd12158">
    <property type="entry name" value="ErythrP_dh"/>
    <property type="match status" value="1"/>
</dbReference>
<dbReference type="Proteomes" id="UP000058114">
    <property type="component" value="Chromosome"/>
</dbReference>
<comment type="subunit">
    <text evidence="5">Homodimer.</text>
</comment>
<reference evidence="8 9" key="2">
    <citation type="journal article" date="2016" name="Genome Announc.">
        <title>Complete Genome Sequence of the Highly Virulent Aeromonas schubertii Strain WL1483, Isolated from Diseased Snakehead Fish (Channa argus) in China.</title>
        <authorList>
            <person name="Liu L."/>
            <person name="Li N."/>
            <person name="Zhang D."/>
            <person name="Fu X."/>
            <person name="Shi C."/>
            <person name="Lin Q."/>
            <person name="Hao G."/>
        </authorList>
    </citation>
    <scope>NUCLEOTIDE SEQUENCE [LARGE SCALE GENOMIC DNA]</scope>
    <source>
        <strain evidence="8 9">WL1483</strain>
    </source>
</reference>
<dbReference type="AlphaFoldDB" id="A0A0S2SDA5"/>
<dbReference type="Pfam" id="PF11890">
    <property type="entry name" value="DUF3410"/>
    <property type="match status" value="1"/>
</dbReference>
<feature type="binding site" evidence="5">
    <location>
        <position position="65"/>
    </location>
    <ligand>
        <name>substrate</name>
    </ligand>
</feature>
<dbReference type="SUPFAM" id="SSF52283">
    <property type="entry name" value="Formate/glycerate dehydrogenase catalytic domain-like"/>
    <property type="match status" value="1"/>
</dbReference>
<feature type="domain" description="D-isomer specific 2-hydroxyacid dehydrogenase NAD-binding" evidence="6">
    <location>
        <begin position="130"/>
        <end position="276"/>
    </location>
</feature>
<feature type="active site" evidence="5">
    <location>
        <position position="228"/>
    </location>
</feature>
<dbReference type="GO" id="GO:0046983">
    <property type="term" value="F:protein dimerization activity"/>
    <property type="evidence" value="ECO:0007669"/>
    <property type="project" value="InterPro"/>
</dbReference>
<keyword evidence="1 5" id="KW-0963">Cytoplasm</keyword>
<evidence type="ECO:0000259" key="7">
    <source>
        <dbReference type="Pfam" id="PF11890"/>
    </source>
</evidence>
<dbReference type="HAMAP" id="MF_01825">
    <property type="entry name" value="PdxB"/>
    <property type="match status" value="1"/>
</dbReference>
<dbReference type="GO" id="GO:0033711">
    <property type="term" value="F:4-phosphoerythronate dehydrogenase activity"/>
    <property type="evidence" value="ECO:0007669"/>
    <property type="project" value="UniProtKB-EC"/>
</dbReference>
<dbReference type="Pfam" id="PF02826">
    <property type="entry name" value="2-Hacid_dh_C"/>
    <property type="match status" value="1"/>
</dbReference>
<feature type="binding site" evidence="5">
    <location>
        <position position="278"/>
    </location>
    <ligand>
        <name>substrate</name>
    </ligand>
</feature>
<gene>
    <name evidence="5 8" type="primary">pdxB</name>
    <name evidence="8" type="ORF">WL1483_196</name>
</gene>
<dbReference type="Gene3D" id="3.30.1370.170">
    <property type="match status" value="1"/>
</dbReference>
<comment type="function">
    <text evidence="5">Catalyzes the oxidation of erythronate-4-phosphate to 3-hydroxy-2-oxo-4-phosphonooxybutanoate.</text>
</comment>
<dbReference type="EC" id="1.1.1.290" evidence="5"/>
<feature type="binding site" evidence="5">
    <location>
        <position position="167"/>
    </location>
    <ligand>
        <name>NAD(+)</name>
        <dbReference type="ChEBI" id="CHEBI:57540"/>
    </ligand>
</feature>
<evidence type="ECO:0000256" key="4">
    <source>
        <dbReference type="ARBA" id="ARBA00023096"/>
    </source>
</evidence>
<comment type="pathway">
    <text evidence="5">Cofactor biosynthesis; pyridoxine 5'-phosphate biosynthesis; pyridoxine 5'-phosphate from D-erythrose 4-phosphate: step 2/5.</text>
</comment>
<feature type="binding site" evidence="5">
    <location>
        <position position="277"/>
    </location>
    <ligand>
        <name>NAD(+)</name>
        <dbReference type="ChEBI" id="CHEBI:57540"/>
    </ligand>
</feature>
<proteinExistence type="inferred from homology"/>
<dbReference type="InterPro" id="IPR006140">
    <property type="entry name" value="D-isomer_DH_NAD-bd"/>
</dbReference>
<evidence type="ECO:0000256" key="2">
    <source>
        <dbReference type="ARBA" id="ARBA00023002"/>
    </source>
</evidence>
<dbReference type="PANTHER" id="PTHR42938:SF9">
    <property type="entry name" value="FORMATE DEHYDROGENASE 1"/>
    <property type="match status" value="1"/>
</dbReference>
<evidence type="ECO:0000256" key="1">
    <source>
        <dbReference type="ARBA" id="ARBA00022490"/>
    </source>
</evidence>
<feature type="active site" evidence="5">
    <location>
        <position position="257"/>
    </location>
</feature>
<feature type="active site" description="Proton donor" evidence="5">
    <location>
        <position position="274"/>
    </location>
</feature>
<dbReference type="GO" id="GO:0005829">
    <property type="term" value="C:cytosol"/>
    <property type="evidence" value="ECO:0007669"/>
    <property type="project" value="TreeGrafter"/>
</dbReference>
<evidence type="ECO:0000259" key="6">
    <source>
        <dbReference type="Pfam" id="PF02826"/>
    </source>
</evidence>
<dbReference type="SUPFAM" id="SSF51735">
    <property type="entry name" value="NAD(P)-binding Rossmann-fold domains"/>
    <property type="match status" value="1"/>
</dbReference>
<dbReference type="InterPro" id="IPR024531">
    <property type="entry name" value="Erythronate-4-P_DHase_dimer"/>
</dbReference>
<feature type="domain" description="Erythronate-4-phosphate dehydrogenase dimerisation" evidence="7">
    <location>
        <begin position="309"/>
        <end position="382"/>
    </location>
</feature>
<organism evidence="8 9">
    <name type="scientific">Aeromonas schubertii</name>
    <dbReference type="NCBI Taxonomy" id="652"/>
    <lineage>
        <taxon>Bacteria</taxon>
        <taxon>Pseudomonadati</taxon>
        <taxon>Pseudomonadota</taxon>
        <taxon>Gammaproteobacteria</taxon>
        <taxon>Aeromonadales</taxon>
        <taxon>Aeromonadaceae</taxon>
        <taxon>Aeromonas</taxon>
    </lineage>
</organism>
<comment type="subcellular location">
    <subcellularLocation>
        <location evidence="5">Cytoplasm</location>
    </subcellularLocation>
</comment>
<accession>A0A0S2SDA5</accession>
<name>A0A0S2SDA5_9GAMM</name>